<proteinExistence type="predicted"/>
<evidence type="ECO:0000313" key="2">
    <source>
        <dbReference type="EMBL" id="KAG8172842.1"/>
    </source>
</evidence>
<reference evidence="2 3" key="1">
    <citation type="journal article" date="2022" name="Nat. Ecol. Evol.">
        <title>A masculinizing supergene underlies an exaggerated male reproductive morph in a spider.</title>
        <authorList>
            <person name="Hendrickx F."/>
            <person name="De Corte Z."/>
            <person name="Sonet G."/>
            <person name="Van Belleghem S.M."/>
            <person name="Kostlbacher S."/>
            <person name="Vangestel C."/>
        </authorList>
    </citation>
    <scope>NUCLEOTIDE SEQUENCE [LARGE SCALE GENOMIC DNA]</scope>
    <source>
        <strain evidence="2">W744_W776</strain>
    </source>
</reference>
<keyword evidence="3" id="KW-1185">Reference proteome</keyword>
<accession>A0AAV6TLJ5</accession>
<evidence type="ECO:0000259" key="1">
    <source>
        <dbReference type="Pfam" id="PF03372"/>
    </source>
</evidence>
<dbReference type="InterPro" id="IPR027417">
    <property type="entry name" value="P-loop_NTPase"/>
</dbReference>
<protein>
    <recommendedName>
        <fullName evidence="1">Endonuclease/exonuclease/phosphatase domain-containing protein</fullName>
    </recommendedName>
</protein>
<dbReference type="Proteomes" id="UP000827092">
    <property type="component" value="Unassembled WGS sequence"/>
</dbReference>
<dbReference type="GO" id="GO:0003824">
    <property type="term" value="F:catalytic activity"/>
    <property type="evidence" value="ECO:0007669"/>
    <property type="project" value="InterPro"/>
</dbReference>
<comment type="caution">
    <text evidence="2">The sequence shown here is derived from an EMBL/GenBank/DDBJ whole genome shotgun (WGS) entry which is preliminary data.</text>
</comment>
<feature type="non-terminal residue" evidence="2">
    <location>
        <position position="1"/>
    </location>
</feature>
<dbReference type="AlphaFoldDB" id="A0AAV6TLJ5"/>
<feature type="domain" description="Endonuclease/exonuclease/phosphatase" evidence="1">
    <location>
        <begin position="92"/>
        <end position="228"/>
    </location>
</feature>
<dbReference type="EMBL" id="JAFNEN010002305">
    <property type="protein sequence ID" value="KAG8172842.1"/>
    <property type="molecule type" value="Genomic_DNA"/>
</dbReference>
<organism evidence="2 3">
    <name type="scientific">Oedothorax gibbosus</name>
    <dbReference type="NCBI Taxonomy" id="931172"/>
    <lineage>
        <taxon>Eukaryota</taxon>
        <taxon>Metazoa</taxon>
        <taxon>Ecdysozoa</taxon>
        <taxon>Arthropoda</taxon>
        <taxon>Chelicerata</taxon>
        <taxon>Arachnida</taxon>
        <taxon>Araneae</taxon>
        <taxon>Araneomorphae</taxon>
        <taxon>Entelegynae</taxon>
        <taxon>Araneoidea</taxon>
        <taxon>Linyphiidae</taxon>
        <taxon>Erigoninae</taxon>
        <taxon>Oedothorax</taxon>
    </lineage>
</organism>
<sequence>AVHRYMIENKINHKWTPIERQAKIIHEKKTTSLSVTRRQFPVIVAEAMTIHKSQGCTFDSVAIGMRKETWSITGDEYEFPDFQLGVETFSSLNRKRQHNGVAIYIKKHIPVIKRMAYPDYEKGIHLAVLYLQNRVRLIVLYSKPGNSCDDIVEALNNTIGVDYQEYISILAGDFNINMSTEDGKEFCEILREVYWLHLKTNPAHWTTRGGTTIDAVFASQDLKCCGVYESTFSYHIPLYGRL</sequence>
<dbReference type="SUPFAM" id="SSF56219">
    <property type="entry name" value="DNase I-like"/>
    <property type="match status" value="1"/>
</dbReference>
<evidence type="ECO:0000313" key="3">
    <source>
        <dbReference type="Proteomes" id="UP000827092"/>
    </source>
</evidence>
<dbReference type="InterPro" id="IPR036691">
    <property type="entry name" value="Endo/exonu/phosph_ase_sf"/>
</dbReference>
<name>A0AAV6TLJ5_9ARAC</name>
<dbReference type="SUPFAM" id="SSF52540">
    <property type="entry name" value="P-loop containing nucleoside triphosphate hydrolases"/>
    <property type="match status" value="1"/>
</dbReference>
<dbReference type="Pfam" id="PF03372">
    <property type="entry name" value="Exo_endo_phos"/>
    <property type="match status" value="1"/>
</dbReference>
<dbReference type="Gene3D" id="3.60.10.10">
    <property type="entry name" value="Endonuclease/exonuclease/phosphatase"/>
    <property type="match status" value="1"/>
</dbReference>
<dbReference type="InterPro" id="IPR005135">
    <property type="entry name" value="Endo/exonuclease/phosphatase"/>
</dbReference>
<gene>
    <name evidence="2" type="ORF">JTE90_010237</name>
</gene>